<keyword evidence="3" id="KW-1185">Reference proteome</keyword>
<feature type="region of interest" description="Disordered" evidence="1">
    <location>
        <begin position="48"/>
        <end position="88"/>
    </location>
</feature>
<evidence type="ECO:0000256" key="1">
    <source>
        <dbReference type="SAM" id="MobiDB-lite"/>
    </source>
</evidence>
<protein>
    <submittedName>
        <fullName evidence="2">Uncharacterized protein</fullName>
    </submittedName>
</protein>
<gene>
    <name evidence="2" type="ORF">HZH68_009852</name>
</gene>
<sequence>MRKRKKRRKEKERNKETKKEKISLALLYRFLNKSQCPDKPARYKHGYKRRYKRHGVLGDGQTPVMSCSRRHVPGRGRDGSLSGAKSRSEPVRLKNLPCLHHVQCELAMTRHSAVYQHPSECLPTPTLLAS</sequence>
<accession>A0A834JY42</accession>
<comment type="caution">
    <text evidence="2">The sequence shown here is derived from an EMBL/GenBank/DDBJ whole genome shotgun (WGS) entry which is preliminary data.</text>
</comment>
<organism evidence="2 3">
    <name type="scientific">Vespula germanica</name>
    <name type="common">German yellow jacket</name>
    <name type="synonym">Paravespula germanica</name>
    <dbReference type="NCBI Taxonomy" id="30212"/>
    <lineage>
        <taxon>Eukaryota</taxon>
        <taxon>Metazoa</taxon>
        <taxon>Ecdysozoa</taxon>
        <taxon>Arthropoda</taxon>
        <taxon>Hexapoda</taxon>
        <taxon>Insecta</taxon>
        <taxon>Pterygota</taxon>
        <taxon>Neoptera</taxon>
        <taxon>Endopterygota</taxon>
        <taxon>Hymenoptera</taxon>
        <taxon>Apocrita</taxon>
        <taxon>Aculeata</taxon>
        <taxon>Vespoidea</taxon>
        <taxon>Vespidae</taxon>
        <taxon>Vespinae</taxon>
        <taxon>Vespula</taxon>
    </lineage>
</organism>
<reference evidence="2" key="1">
    <citation type="journal article" date="2020" name="G3 (Bethesda)">
        <title>High-Quality Assemblies for Three Invasive Social Wasps from the &lt;i&gt;Vespula&lt;/i&gt; Genus.</title>
        <authorList>
            <person name="Harrop T.W.R."/>
            <person name="Guhlin J."/>
            <person name="McLaughlin G.M."/>
            <person name="Permina E."/>
            <person name="Stockwell P."/>
            <person name="Gilligan J."/>
            <person name="Le Lec M.F."/>
            <person name="Gruber M.A.M."/>
            <person name="Quinn O."/>
            <person name="Lovegrove M."/>
            <person name="Duncan E.J."/>
            <person name="Remnant E.J."/>
            <person name="Van Eeckhoven J."/>
            <person name="Graham B."/>
            <person name="Knapp R.A."/>
            <person name="Langford K.W."/>
            <person name="Kronenberg Z."/>
            <person name="Press M.O."/>
            <person name="Eacker S.M."/>
            <person name="Wilson-Rankin E.E."/>
            <person name="Purcell J."/>
            <person name="Lester P.J."/>
            <person name="Dearden P.K."/>
        </authorList>
    </citation>
    <scope>NUCLEOTIDE SEQUENCE</scope>
    <source>
        <strain evidence="2">Linc-1</strain>
    </source>
</reference>
<proteinExistence type="predicted"/>
<name>A0A834JY42_VESGE</name>
<evidence type="ECO:0000313" key="3">
    <source>
        <dbReference type="Proteomes" id="UP000617340"/>
    </source>
</evidence>
<dbReference type="EMBL" id="JACSDZ010000009">
    <property type="protein sequence ID" value="KAF7395802.1"/>
    <property type="molecule type" value="Genomic_DNA"/>
</dbReference>
<dbReference type="Proteomes" id="UP000617340">
    <property type="component" value="Unassembled WGS sequence"/>
</dbReference>
<dbReference type="AlphaFoldDB" id="A0A834JY42"/>
<evidence type="ECO:0000313" key="2">
    <source>
        <dbReference type="EMBL" id="KAF7395802.1"/>
    </source>
</evidence>